<dbReference type="GO" id="GO:0008236">
    <property type="term" value="F:serine-type peptidase activity"/>
    <property type="evidence" value="ECO:0007669"/>
    <property type="project" value="UniProtKB-KW"/>
</dbReference>
<name>A0A1F7RT47_9BACT</name>
<dbReference type="NCBIfam" id="TIGR00706">
    <property type="entry name" value="SppA_dom"/>
    <property type="match status" value="1"/>
</dbReference>
<keyword evidence="2" id="KW-0645">Protease</keyword>
<dbReference type="GO" id="GO:0006508">
    <property type="term" value="P:proteolysis"/>
    <property type="evidence" value="ECO:0007669"/>
    <property type="project" value="UniProtKB-KW"/>
</dbReference>
<evidence type="ECO:0000256" key="5">
    <source>
        <dbReference type="SAM" id="Phobius"/>
    </source>
</evidence>
<evidence type="ECO:0000256" key="3">
    <source>
        <dbReference type="ARBA" id="ARBA00022801"/>
    </source>
</evidence>
<evidence type="ECO:0000313" key="7">
    <source>
        <dbReference type="EMBL" id="OGL44611.1"/>
    </source>
</evidence>
<feature type="domain" description="Peptidase S49" evidence="6">
    <location>
        <begin position="120"/>
        <end position="271"/>
    </location>
</feature>
<dbReference type="InterPro" id="IPR002142">
    <property type="entry name" value="Peptidase_S49"/>
</dbReference>
<dbReference type="CDD" id="cd07023">
    <property type="entry name" value="S49_Sppa_N_C"/>
    <property type="match status" value="1"/>
</dbReference>
<gene>
    <name evidence="7" type="ORF">A2W05_04770</name>
</gene>
<evidence type="ECO:0000256" key="2">
    <source>
        <dbReference type="ARBA" id="ARBA00022670"/>
    </source>
</evidence>
<keyword evidence="5" id="KW-0812">Transmembrane</keyword>
<reference evidence="7 8" key="1">
    <citation type="journal article" date="2016" name="Nat. Commun.">
        <title>Thousands of microbial genomes shed light on interconnected biogeochemical processes in an aquifer system.</title>
        <authorList>
            <person name="Anantharaman K."/>
            <person name="Brown C.T."/>
            <person name="Hug L.A."/>
            <person name="Sharon I."/>
            <person name="Castelle C.J."/>
            <person name="Probst A.J."/>
            <person name="Thomas B.C."/>
            <person name="Singh A."/>
            <person name="Wilkins M.J."/>
            <person name="Karaoz U."/>
            <person name="Brodie E.L."/>
            <person name="Williams K.H."/>
            <person name="Hubbard S.S."/>
            <person name="Banfield J.F."/>
        </authorList>
    </citation>
    <scope>NUCLEOTIDE SEQUENCE [LARGE SCALE GENOMIC DNA]</scope>
</reference>
<evidence type="ECO:0000313" key="8">
    <source>
        <dbReference type="Proteomes" id="UP000178797"/>
    </source>
</evidence>
<accession>A0A1F7RT47</accession>
<dbReference type="Gene3D" id="3.90.226.10">
    <property type="entry name" value="2-enoyl-CoA Hydratase, Chain A, domain 1"/>
    <property type="match status" value="2"/>
</dbReference>
<dbReference type="AlphaFoldDB" id="A0A1F7RT47"/>
<dbReference type="PANTHER" id="PTHR42987:SF4">
    <property type="entry name" value="PROTEASE SOHB-RELATED"/>
    <property type="match status" value="1"/>
</dbReference>
<dbReference type="PANTHER" id="PTHR42987">
    <property type="entry name" value="PEPTIDASE S49"/>
    <property type="match status" value="1"/>
</dbReference>
<comment type="similarity">
    <text evidence="1">Belongs to the peptidase S49 family.</text>
</comment>
<sequence>MKKERVVISVILILCIISIIIGALLLKKGVREGDVDEEDSGLFSRIPSKGGIAVIDIYGEISFQPTSIPFGVGFRGADAVVERIRASSKNPRVKAIILRINSPGGTVGATQEIYDEVKKARRKGIKVVASLGDIAASGGYYVACGADKIISNRGTITGSVGVYIGSLNIKDFMDKYGIKYNIVKSGQYKDILSVWKELSKEEKELLQETIDNVYFQFLSAVSEGRHISLDEVKKFADGRIFSGEQAKKIKFVDELGGFEDAKLLAGKLAGIKGEPFIIKEPVRTLDQIFELLFNMANIKTSPFQVEQISPVKYQYLPQFAYINELERTFSPVR</sequence>
<dbReference type="Proteomes" id="UP000178797">
    <property type="component" value="Unassembled WGS sequence"/>
</dbReference>
<evidence type="ECO:0000256" key="1">
    <source>
        <dbReference type="ARBA" id="ARBA00008683"/>
    </source>
</evidence>
<dbReference type="InterPro" id="IPR047272">
    <property type="entry name" value="S49_SppA_C"/>
</dbReference>
<keyword evidence="3" id="KW-0378">Hydrolase</keyword>
<feature type="transmembrane region" description="Helical" evidence="5">
    <location>
        <begin position="6"/>
        <end position="26"/>
    </location>
</feature>
<keyword evidence="5" id="KW-0472">Membrane</keyword>
<organism evidence="7 8">
    <name type="scientific">Candidatus Schekmanbacteria bacterium RBG_16_38_10</name>
    <dbReference type="NCBI Taxonomy" id="1817879"/>
    <lineage>
        <taxon>Bacteria</taxon>
        <taxon>Candidatus Schekmaniibacteriota</taxon>
    </lineage>
</organism>
<dbReference type="SUPFAM" id="SSF52096">
    <property type="entry name" value="ClpP/crotonase"/>
    <property type="match status" value="1"/>
</dbReference>
<evidence type="ECO:0000259" key="6">
    <source>
        <dbReference type="Pfam" id="PF01343"/>
    </source>
</evidence>
<evidence type="ECO:0000256" key="4">
    <source>
        <dbReference type="ARBA" id="ARBA00022825"/>
    </source>
</evidence>
<dbReference type="EMBL" id="MGDE01000174">
    <property type="protein sequence ID" value="OGL44611.1"/>
    <property type="molecule type" value="Genomic_DNA"/>
</dbReference>
<dbReference type="InterPro" id="IPR029045">
    <property type="entry name" value="ClpP/crotonase-like_dom_sf"/>
</dbReference>
<comment type="caution">
    <text evidence="7">The sequence shown here is derived from an EMBL/GenBank/DDBJ whole genome shotgun (WGS) entry which is preliminary data.</text>
</comment>
<keyword evidence="5" id="KW-1133">Transmembrane helix</keyword>
<proteinExistence type="inferred from homology"/>
<protein>
    <recommendedName>
        <fullName evidence="6">Peptidase S49 domain-containing protein</fullName>
    </recommendedName>
</protein>
<keyword evidence="4" id="KW-0720">Serine protease</keyword>
<dbReference type="InterPro" id="IPR004635">
    <property type="entry name" value="Pept_S49_SppA"/>
</dbReference>
<dbReference type="Pfam" id="PF01343">
    <property type="entry name" value="Peptidase_S49"/>
    <property type="match status" value="1"/>
</dbReference>